<dbReference type="PROSITE" id="PS50191">
    <property type="entry name" value="CRAL_TRIO"/>
    <property type="match status" value="1"/>
</dbReference>
<keyword evidence="4" id="KW-1185">Reference proteome</keyword>
<dbReference type="InterPro" id="IPR051064">
    <property type="entry name" value="SEC14/CRAL-TRIO_domain"/>
</dbReference>
<dbReference type="InterPro" id="IPR036273">
    <property type="entry name" value="CRAL/TRIO_N_dom_sf"/>
</dbReference>
<dbReference type="InterPro" id="IPR036598">
    <property type="entry name" value="GOLD_dom_sf"/>
</dbReference>
<comment type="caution">
    <text evidence="3">The sequence shown here is derived from an EMBL/GenBank/DDBJ whole genome shotgun (WGS) entry which is preliminary data.</text>
</comment>
<dbReference type="SUPFAM" id="SSF46938">
    <property type="entry name" value="CRAL/TRIO N-terminal domain"/>
    <property type="match status" value="1"/>
</dbReference>
<dbReference type="InterPro" id="IPR001251">
    <property type="entry name" value="CRAL-TRIO_dom"/>
</dbReference>
<evidence type="ECO:0000313" key="3">
    <source>
        <dbReference type="EMBL" id="GBM53861.1"/>
    </source>
</evidence>
<dbReference type="PROSITE" id="PS50866">
    <property type="entry name" value="GOLD"/>
    <property type="match status" value="1"/>
</dbReference>
<gene>
    <name evidence="3" type="primary">Sec14l2_0</name>
    <name evidence="3" type="ORF">AVEN_69303_1</name>
</gene>
<dbReference type="PANTHER" id="PTHR23324:SF83">
    <property type="entry name" value="SEC14-LIKE PROTEIN 2"/>
    <property type="match status" value="1"/>
</dbReference>
<dbReference type="SMART" id="SM00516">
    <property type="entry name" value="SEC14"/>
    <property type="match status" value="1"/>
</dbReference>
<protein>
    <submittedName>
        <fullName evidence="3">SEC14-like protein 2</fullName>
    </submittedName>
</protein>
<dbReference type="SUPFAM" id="SSF52087">
    <property type="entry name" value="CRAL/TRIO domain"/>
    <property type="match status" value="1"/>
</dbReference>
<name>A0A4Y2GKH9_ARAVE</name>
<dbReference type="Gene3D" id="2.60.120.680">
    <property type="entry name" value="GOLD domain"/>
    <property type="match status" value="1"/>
</dbReference>
<dbReference type="PANTHER" id="PTHR23324">
    <property type="entry name" value="SEC14 RELATED PROTEIN"/>
    <property type="match status" value="1"/>
</dbReference>
<dbReference type="Pfam" id="PF00650">
    <property type="entry name" value="CRAL_TRIO"/>
    <property type="match status" value="1"/>
</dbReference>
<dbReference type="CDD" id="cd00170">
    <property type="entry name" value="SEC14"/>
    <property type="match status" value="1"/>
</dbReference>
<sequence>MKLTYLSPEEQAVIEELKRRTMDCVTPKMLEDNYLFYRFAKARDFSLAEAESMLRKNVCWRKEFEIDTMLTDYKPPEVLVKYVPCCHLCFDKEGCIVLYVDSGRLDHKGLWNCAKKQDLLQYFSYFLEQEKDALLKRNKKFGKEMFVAIFDCENLPYAVITHMKTLQYCLYFLKAYIDNYPETMKCAFVINAPFYFVWGFAVLKQVFPATVVKKIQIYGTDGWREELLKLIDRDVLPAFMGGNKTDPDGNPHCNTFVKRAEPIPKSSYMTNERKKLSSDFEKLTILPFQKEEISFEVKEANSDLEWEYEIKSRDIAFSLHFRGETLETIELIPKQRTETCYETEKGLFKCEKAGTYTLVLDNSYSWLFTKEVYFRAAIKPPTDVRSEQ</sequence>
<dbReference type="InterPro" id="IPR009038">
    <property type="entry name" value="GOLD_dom"/>
</dbReference>
<reference evidence="3 4" key="1">
    <citation type="journal article" date="2019" name="Sci. Rep.">
        <title>Orb-weaving spider Araneus ventricosus genome elucidates the spidroin gene catalogue.</title>
        <authorList>
            <person name="Kono N."/>
            <person name="Nakamura H."/>
            <person name="Ohtoshi R."/>
            <person name="Moran D.A.P."/>
            <person name="Shinohara A."/>
            <person name="Yoshida Y."/>
            <person name="Fujiwara M."/>
            <person name="Mori M."/>
            <person name="Tomita M."/>
            <person name="Arakawa K."/>
        </authorList>
    </citation>
    <scope>NUCLEOTIDE SEQUENCE [LARGE SCALE GENOMIC DNA]</scope>
</reference>
<evidence type="ECO:0000313" key="4">
    <source>
        <dbReference type="Proteomes" id="UP000499080"/>
    </source>
</evidence>
<feature type="domain" description="GOLD" evidence="2">
    <location>
        <begin position="273"/>
        <end position="378"/>
    </location>
</feature>
<feature type="domain" description="CRAL-TRIO" evidence="1">
    <location>
        <begin position="75"/>
        <end position="248"/>
    </location>
</feature>
<dbReference type="Gene3D" id="3.40.525.10">
    <property type="entry name" value="CRAL-TRIO lipid binding domain"/>
    <property type="match status" value="1"/>
</dbReference>
<dbReference type="GO" id="GO:0005737">
    <property type="term" value="C:cytoplasm"/>
    <property type="evidence" value="ECO:0007669"/>
    <property type="project" value="TreeGrafter"/>
</dbReference>
<evidence type="ECO:0000259" key="2">
    <source>
        <dbReference type="PROSITE" id="PS50866"/>
    </source>
</evidence>
<accession>A0A4Y2GKH9</accession>
<dbReference type="AlphaFoldDB" id="A0A4Y2GKH9"/>
<evidence type="ECO:0000259" key="1">
    <source>
        <dbReference type="PROSITE" id="PS50191"/>
    </source>
</evidence>
<proteinExistence type="predicted"/>
<dbReference type="InterPro" id="IPR036865">
    <property type="entry name" value="CRAL-TRIO_dom_sf"/>
</dbReference>
<organism evidence="3 4">
    <name type="scientific">Araneus ventricosus</name>
    <name type="common">Orbweaver spider</name>
    <name type="synonym">Epeira ventricosa</name>
    <dbReference type="NCBI Taxonomy" id="182803"/>
    <lineage>
        <taxon>Eukaryota</taxon>
        <taxon>Metazoa</taxon>
        <taxon>Ecdysozoa</taxon>
        <taxon>Arthropoda</taxon>
        <taxon>Chelicerata</taxon>
        <taxon>Arachnida</taxon>
        <taxon>Araneae</taxon>
        <taxon>Araneomorphae</taxon>
        <taxon>Entelegynae</taxon>
        <taxon>Araneoidea</taxon>
        <taxon>Araneidae</taxon>
        <taxon>Araneus</taxon>
    </lineage>
</organism>
<dbReference type="SUPFAM" id="SSF101576">
    <property type="entry name" value="Supernatant protein factor (SPF), C-terminal domain"/>
    <property type="match status" value="1"/>
</dbReference>
<dbReference type="Proteomes" id="UP000499080">
    <property type="component" value="Unassembled WGS sequence"/>
</dbReference>
<dbReference type="OrthoDB" id="6427793at2759"/>
<dbReference type="EMBL" id="BGPR01001436">
    <property type="protein sequence ID" value="GBM53861.1"/>
    <property type="molecule type" value="Genomic_DNA"/>
</dbReference>